<comment type="caution">
    <text evidence="1">The sequence shown here is derived from an EMBL/GenBank/DDBJ whole genome shotgun (WGS) entry which is preliminary data.</text>
</comment>
<evidence type="ECO:0000313" key="3">
    <source>
        <dbReference type="Proteomes" id="UP000559864"/>
    </source>
</evidence>
<evidence type="ECO:0000313" key="2">
    <source>
        <dbReference type="EMBL" id="MDT0114573.1"/>
    </source>
</evidence>
<accession>A0A7X0ZDU9</accession>
<dbReference type="AlphaFoldDB" id="A0A7X0ZDU9"/>
<proteinExistence type="predicted"/>
<dbReference type="Proteomes" id="UP000559864">
    <property type="component" value="Unassembled WGS sequence"/>
</dbReference>
<sequence>MQVLILPENKDINYIKTVHEVKRFFADFQRFRVIAGLSKKPFLLKDGFLEEPHFGTLAFSARHNKEVIMEARWLVEKYTETLNQMDDLYRNILLECYVEQKQDVAVMMELPYEIAQFKRIKKRAVLELATIMGILVRKG</sequence>
<name>A0A7X0ZDU9_9LIST</name>
<dbReference type="Proteomes" id="UP001252688">
    <property type="component" value="Unassembled WGS sequence"/>
</dbReference>
<gene>
    <name evidence="1" type="ORF">HCB49_11655</name>
    <name evidence="2" type="ORF">QJV37_10590</name>
</gene>
<reference evidence="1 3" key="1">
    <citation type="submission" date="2020-03" db="EMBL/GenBank/DDBJ databases">
        <title>Soil Listeria distribution.</title>
        <authorList>
            <person name="Liao J."/>
            <person name="Wiedmann M."/>
        </authorList>
    </citation>
    <scope>NUCLEOTIDE SEQUENCE [LARGE SCALE GENOMIC DNA]</scope>
    <source>
        <strain evidence="1 3">FSL L7-0123</strain>
    </source>
</reference>
<dbReference type="RefSeq" id="WP_185605031.1">
    <property type="nucleotide sequence ID" value="NZ_JAARZC010000003.1"/>
</dbReference>
<protein>
    <submittedName>
        <fullName evidence="2">ArpU family phage packaging/lysis transcriptional regulator</fullName>
    </submittedName>
</protein>
<reference evidence="2 4" key="2">
    <citation type="submission" date="2023-05" db="EMBL/GenBank/DDBJ databases">
        <title>A Combination of Whole Genome Sequencing and Metagenomics Reveals Diversity of Listeria spp. in Soil Collected from the Nantahala National Forest.</title>
        <authorList>
            <person name="Wang J."/>
            <person name="Schamp C.N."/>
            <person name="Hudson L.K."/>
            <person name="Chaggar H.K."/>
            <person name="Bryan D.W."/>
            <person name="Radosevich M."/>
            <person name="Denes T.G."/>
        </authorList>
    </citation>
    <scope>NUCLEOTIDE SEQUENCE [LARGE SCALE GENOMIC DNA]</scope>
    <source>
        <strain evidence="2 4">UTK S2-0002</strain>
    </source>
</reference>
<organism evidence="1 3">
    <name type="scientific">Listeria cossartiae subsp. cayugensis</name>
    <dbReference type="NCBI Taxonomy" id="2713505"/>
    <lineage>
        <taxon>Bacteria</taxon>
        <taxon>Bacillati</taxon>
        <taxon>Bacillota</taxon>
        <taxon>Bacilli</taxon>
        <taxon>Bacillales</taxon>
        <taxon>Listeriaceae</taxon>
        <taxon>Listeria</taxon>
        <taxon>Listeria cossartiae</taxon>
    </lineage>
</organism>
<evidence type="ECO:0000313" key="1">
    <source>
        <dbReference type="EMBL" id="MBC2250644.1"/>
    </source>
</evidence>
<evidence type="ECO:0000313" key="4">
    <source>
        <dbReference type="Proteomes" id="UP001252688"/>
    </source>
</evidence>
<keyword evidence="4" id="KW-1185">Reference proteome</keyword>
<dbReference type="InterPro" id="IPR006524">
    <property type="entry name" value="ArpU-like"/>
</dbReference>
<dbReference type="NCBIfam" id="TIGR01637">
    <property type="entry name" value="phage_arpU"/>
    <property type="match status" value="1"/>
</dbReference>
<dbReference type="EMBL" id="JASBAM010000003">
    <property type="protein sequence ID" value="MDT0114573.1"/>
    <property type="molecule type" value="Genomic_DNA"/>
</dbReference>
<dbReference type="EMBL" id="JAARZC010000003">
    <property type="protein sequence ID" value="MBC2250644.1"/>
    <property type="molecule type" value="Genomic_DNA"/>
</dbReference>